<dbReference type="Pfam" id="PF00563">
    <property type="entry name" value="EAL"/>
    <property type="match status" value="1"/>
</dbReference>
<dbReference type="PROSITE" id="PS50887">
    <property type="entry name" value="GGDEF"/>
    <property type="match status" value="1"/>
</dbReference>
<proteinExistence type="predicted"/>
<dbReference type="AlphaFoldDB" id="A0A7X0HU64"/>
<comment type="caution">
    <text evidence="4">The sequence shown here is derived from an EMBL/GenBank/DDBJ whole genome shotgun (WGS) entry which is preliminary data.</text>
</comment>
<dbReference type="PANTHER" id="PTHR44757:SF2">
    <property type="entry name" value="BIOFILM ARCHITECTURE MAINTENANCE PROTEIN MBAA"/>
    <property type="match status" value="1"/>
</dbReference>
<dbReference type="PROSITE" id="PS50883">
    <property type="entry name" value="EAL"/>
    <property type="match status" value="1"/>
</dbReference>
<organism evidence="4 5">
    <name type="scientific">Bacillus benzoevorans</name>
    <dbReference type="NCBI Taxonomy" id="1456"/>
    <lineage>
        <taxon>Bacteria</taxon>
        <taxon>Bacillati</taxon>
        <taxon>Bacillota</taxon>
        <taxon>Bacilli</taxon>
        <taxon>Bacillales</taxon>
        <taxon>Bacillaceae</taxon>
        <taxon>Bacillus</taxon>
    </lineage>
</organism>
<dbReference type="SMART" id="SM00091">
    <property type="entry name" value="PAS"/>
    <property type="match status" value="1"/>
</dbReference>
<feature type="domain" description="GGDEF" evidence="3">
    <location>
        <begin position="206"/>
        <end position="339"/>
    </location>
</feature>
<dbReference type="Proteomes" id="UP000531594">
    <property type="component" value="Unassembled WGS sequence"/>
</dbReference>
<dbReference type="InterPro" id="IPR035919">
    <property type="entry name" value="EAL_sf"/>
</dbReference>
<dbReference type="PROSITE" id="PS50112">
    <property type="entry name" value="PAS"/>
    <property type="match status" value="1"/>
</dbReference>
<evidence type="ECO:0000259" key="2">
    <source>
        <dbReference type="PROSITE" id="PS50883"/>
    </source>
</evidence>
<feature type="domain" description="PAS" evidence="1">
    <location>
        <begin position="30"/>
        <end position="99"/>
    </location>
</feature>
<dbReference type="InterPro" id="IPR043128">
    <property type="entry name" value="Rev_trsase/Diguanyl_cyclase"/>
</dbReference>
<dbReference type="InterPro" id="IPR000014">
    <property type="entry name" value="PAS"/>
</dbReference>
<evidence type="ECO:0000313" key="4">
    <source>
        <dbReference type="EMBL" id="MBB6446898.1"/>
    </source>
</evidence>
<dbReference type="SMART" id="SM00052">
    <property type="entry name" value="EAL"/>
    <property type="match status" value="1"/>
</dbReference>
<dbReference type="InterPro" id="IPR013656">
    <property type="entry name" value="PAS_4"/>
</dbReference>
<dbReference type="SUPFAM" id="SSF55785">
    <property type="entry name" value="PYP-like sensor domain (PAS domain)"/>
    <property type="match status" value="1"/>
</dbReference>
<dbReference type="InterPro" id="IPR029787">
    <property type="entry name" value="Nucleotide_cyclase"/>
</dbReference>
<dbReference type="Gene3D" id="3.30.70.270">
    <property type="match status" value="1"/>
</dbReference>
<dbReference type="InterPro" id="IPR035965">
    <property type="entry name" value="PAS-like_dom_sf"/>
</dbReference>
<accession>A0A7X0HU64</accession>
<dbReference type="CDD" id="cd01949">
    <property type="entry name" value="GGDEF"/>
    <property type="match status" value="1"/>
</dbReference>
<dbReference type="PANTHER" id="PTHR44757">
    <property type="entry name" value="DIGUANYLATE CYCLASE DGCP"/>
    <property type="match status" value="1"/>
</dbReference>
<dbReference type="InterPro" id="IPR000160">
    <property type="entry name" value="GGDEF_dom"/>
</dbReference>
<dbReference type="CDD" id="cd00130">
    <property type="entry name" value="PAS"/>
    <property type="match status" value="1"/>
</dbReference>
<dbReference type="RefSeq" id="WP_184528319.1">
    <property type="nucleotide sequence ID" value="NZ_JACHGK010000014.1"/>
</dbReference>
<gene>
    <name evidence="4" type="ORF">HNR53_003563</name>
</gene>
<dbReference type="SUPFAM" id="SSF55073">
    <property type="entry name" value="Nucleotide cyclase"/>
    <property type="match status" value="1"/>
</dbReference>
<protein>
    <submittedName>
        <fullName evidence="4">Diguanylate cyclase (GGDEF)-like protein/PAS domain S-box-containing protein</fullName>
    </submittedName>
</protein>
<dbReference type="Pfam" id="PF08448">
    <property type="entry name" value="PAS_4"/>
    <property type="match status" value="1"/>
</dbReference>
<dbReference type="Gene3D" id="3.30.450.20">
    <property type="entry name" value="PAS domain"/>
    <property type="match status" value="1"/>
</dbReference>
<reference evidence="4 5" key="1">
    <citation type="submission" date="2020-08" db="EMBL/GenBank/DDBJ databases">
        <title>Genomic Encyclopedia of Type Strains, Phase IV (KMG-IV): sequencing the most valuable type-strain genomes for metagenomic binning, comparative biology and taxonomic classification.</title>
        <authorList>
            <person name="Goeker M."/>
        </authorList>
    </citation>
    <scope>NUCLEOTIDE SEQUENCE [LARGE SCALE GENOMIC DNA]</scope>
    <source>
        <strain evidence="4 5">DSM 5391</strain>
    </source>
</reference>
<keyword evidence="5" id="KW-1185">Reference proteome</keyword>
<dbReference type="Gene3D" id="3.20.20.450">
    <property type="entry name" value="EAL domain"/>
    <property type="match status" value="1"/>
</dbReference>
<dbReference type="Pfam" id="PF07238">
    <property type="entry name" value="PilZ"/>
    <property type="match status" value="1"/>
</dbReference>
<dbReference type="EMBL" id="JACHGK010000014">
    <property type="protein sequence ID" value="MBB6446898.1"/>
    <property type="molecule type" value="Genomic_DNA"/>
</dbReference>
<dbReference type="NCBIfam" id="TIGR00254">
    <property type="entry name" value="GGDEF"/>
    <property type="match status" value="1"/>
</dbReference>
<dbReference type="InterPro" id="IPR009875">
    <property type="entry name" value="PilZ_domain"/>
</dbReference>
<dbReference type="NCBIfam" id="TIGR00229">
    <property type="entry name" value="sensory_box"/>
    <property type="match status" value="1"/>
</dbReference>
<dbReference type="InterPro" id="IPR001633">
    <property type="entry name" value="EAL_dom"/>
</dbReference>
<dbReference type="SMART" id="SM00267">
    <property type="entry name" value="GGDEF"/>
    <property type="match status" value="1"/>
</dbReference>
<dbReference type="Pfam" id="PF00990">
    <property type="entry name" value="GGDEF"/>
    <property type="match status" value="1"/>
</dbReference>
<dbReference type="CDD" id="cd01948">
    <property type="entry name" value="EAL"/>
    <property type="match status" value="1"/>
</dbReference>
<evidence type="ECO:0000313" key="5">
    <source>
        <dbReference type="Proteomes" id="UP000531594"/>
    </source>
</evidence>
<sequence length="736" mass="83868">MGRFPFLVPIGKGSKGMDYVISSDDLSYLDERKFQTLFDHHPDAVIVVGINGKVIYSNPAVESMFGFSERHLTSNYEKYIKKEYKGKRKPYYDLAMNGQSQRFQAVDLNCVGERQYIDINYIPIMGNDLQVKGIYAIAKNITKYIVDEADRSSRTDGMVTNTSVQREYEASIEQLAYYCSLTGLPNRELFKRKLGSLIKRFSGTKQKFSVLHMDLDRFRNINDTLGHSIGDRILQQVGPRIQDLLHPSSFLAKIGGDEFGVILWDYPRSDAPEILAENILKRLREPFMIDDFELYLTASIGITSYPSGGTTFDELLKSSGIALYRAEANGKNNYQVYSATVNITTYKQFELERDLRKSIENEQLLVYFQPRVDAFSGKIVSAEALVRWKHPVWGIVSPGEFIPLAEETGFINEIGDWVLKQVCQYMAGWKERNLPLVPISINITAHRFLKNNWRKAFADPLQENHIHPSLIELEITETTLLQNDKAVEAAFQFLRAKGIRIALDDFGTGYSSLSHIKDFSIDTIKIDQSFVSQITKQADVEMIIKSLIFMAKGMDMNIVAEGVETVEQLTFLKQQECSEIQGYIFSKPVPEENFQLLLQKTILKPSYSTTKLKVDNRRKYYRIDLPQPLSAQMTITSIQEKEVSLGKTGVLIENIGPGGMRFLTAMHLPIRPDIVFQFETAIMEQHFELEGSIAWKNETKEGFQYGLTFIMSEEKRAKLIKVLHPLSLKSAVTFGI</sequence>
<evidence type="ECO:0000259" key="1">
    <source>
        <dbReference type="PROSITE" id="PS50112"/>
    </source>
</evidence>
<name>A0A7X0HU64_9BACI</name>
<feature type="domain" description="EAL" evidence="2">
    <location>
        <begin position="348"/>
        <end position="602"/>
    </location>
</feature>
<dbReference type="SUPFAM" id="SSF141868">
    <property type="entry name" value="EAL domain-like"/>
    <property type="match status" value="1"/>
</dbReference>
<evidence type="ECO:0000259" key="3">
    <source>
        <dbReference type="PROSITE" id="PS50887"/>
    </source>
</evidence>
<dbReference type="GO" id="GO:0035438">
    <property type="term" value="F:cyclic-di-GMP binding"/>
    <property type="evidence" value="ECO:0007669"/>
    <property type="project" value="InterPro"/>
</dbReference>
<dbReference type="InterPro" id="IPR052155">
    <property type="entry name" value="Biofilm_reg_signaling"/>
</dbReference>